<name>A0A1K1KS67_9LACO</name>
<keyword evidence="2" id="KW-0808">Transferase</keyword>
<feature type="transmembrane region" description="Helical" evidence="1">
    <location>
        <begin position="370"/>
        <end position="386"/>
    </location>
</feature>
<feature type="transmembrane region" description="Helical" evidence="1">
    <location>
        <begin position="86"/>
        <end position="103"/>
    </location>
</feature>
<protein>
    <submittedName>
        <fullName evidence="2">DNA for glycosyltransferase, lytic transglycosylase, dTDP-4-rhamnose reductase</fullName>
    </submittedName>
</protein>
<proteinExistence type="predicted"/>
<keyword evidence="1" id="KW-0472">Membrane</keyword>
<keyword evidence="1" id="KW-1133">Transmembrane helix</keyword>
<dbReference type="EMBL" id="LT630287">
    <property type="protein sequence ID" value="SFV41707.1"/>
    <property type="molecule type" value="Genomic_DNA"/>
</dbReference>
<sequence>MTVLLTFLYIFQFPIFNIPVFNSSHLSFLILLIIMMFNKDYRLNIHKVLMDKRVVRIFVSLLLIIFYALLIATIKETYDFTIGKTFLSQLVQLLIGVFLFSYIHSKGKHVPVIIIESFFVQSLIMVASFLNENINSFLDYFRSSTLVDFIDQREWYQGIRGLGIAGSSFFGLAIGFGILYILIVHYYSELPIKSSVVRVSCLIIIVVMGTTAGRISLVGLGIAAVYALLRWLEPNRKKKQKVKLKRFNVKSLLISFFALIVILISSPSLINLASSNATVSKLLDWALEFYYKFQATGQASTSSTSVLKTMYFNVKNSTLLFGDGRYTNQDNTYYMHTDAGYMRNILFFGLIGLLFLIAFQMLFFDWRKDIQLNLFLIVAILIFHIKGETIGFALILQSILFLNYLSHIYPLGPVLTRRTKNDLSYNEHL</sequence>
<feature type="transmembrane region" description="Helical" evidence="1">
    <location>
        <begin position="190"/>
        <end position="209"/>
    </location>
</feature>
<accession>A0A1K1KS67</accession>
<dbReference type="AlphaFoldDB" id="A0A1K1KS67"/>
<feature type="transmembrane region" description="Helical" evidence="1">
    <location>
        <begin position="110"/>
        <end position="130"/>
    </location>
</feature>
<evidence type="ECO:0000313" key="2">
    <source>
        <dbReference type="EMBL" id="SFV41707.1"/>
    </source>
</evidence>
<keyword evidence="1" id="KW-0812">Transmembrane</keyword>
<reference evidence="3" key="1">
    <citation type="submission" date="2016-11" db="EMBL/GenBank/DDBJ databases">
        <authorList>
            <person name="Papadimitriou K."/>
        </authorList>
    </citation>
    <scope>NUCLEOTIDE SEQUENCE [LARGE SCALE GENOMIC DNA]</scope>
    <source>
        <strain evidence="3">ACA-DC 1533</strain>
    </source>
</reference>
<feature type="transmembrane region" description="Helical" evidence="1">
    <location>
        <begin position="54"/>
        <end position="74"/>
    </location>
</feature>
<gene>
    <name evidence="2" type="ORF">LAC1533_2281</name>
</gene>
<dbReference type="Proteomes" id="UP000190935">
    <property type="component" value="Chromosome I"/>
</dbReference>
<evidence type="ECO:0000313" key="3">
    <source>
        <dbReference type="Proteomes" id="UP000190935"/>
    </source>
</evidence>
<organism evidence="2 3">
    <name type="scientific">Ligilactobacillus acidipiscis</name>
    <dbReference type="NCBI Taxonomy" id="89059"/>
    <lineage>
        <taxon>Bacteria</taxon>
        <taxon>Bacillati</taxon>
        <taxon>Bacillota</taxon>
        <taxon>Bacilli</taxon>
        <taxon>Lactobacillales</taxon>
        <taxon>Lactobacillaceae</taxon>
        <taxon>Ligilactobacillus</taxon>
    </lineage>
</organism>
<evidence type="ECO:0000256" key="1">
    <source>
        <dbReference type="SAM" id="Phobius"/>
    </source>
</evidence>
<feature type="transmembrane region" description="Helical" evidence="1">
    <location>
        <begin position="6"/>
        <end position="34"/>
    </location>
</feature>
<feature type="transmembrane region" description="Helical" evidence="1">
    <location>
        <begin position="162"/>
        <end position="183"/>
    </location>
</feature>
<dbReference type="GO" id="GO:0016740">
    <property type="term" value="F:transferase activity"/>
    <property type="evidence" value="ECO:0007669"/>
    <property type="project" value="UniProtKB-KW"/>
</dbReference>
<feature type="transmembrane region" description="Helical" evidence="1">
    <location>
        <begin position="252"/>
        <end position="273"/>
    </location>
</feature>
<dbReference type="KEGG" id="laca:LAC1533_2281"/>
<feature type="transmembrane region" description="Helical" evidence="1">
    <location>
        <begin position="345"/>
        <end position="363"/>
    </location>
</feature>